<dbReference type="SUPFAM" id="SSF50249">
    <property type="entry name" value="Nucleic acid-binding proteins"/>
    <property type="match status" value="1"/>
</dbReference>
<feature type="compositionally biased region" description="Polar residues" evidence="3">
    <location>
        <begin position="283"/>
        <end position="303"/>
    </location>
</feature>
<evidence type="ECO:0000313" key="4">
    <source>
        <dbReference type="EMBL" id="KAK4283944.1"/>
    </source>
</evidence>
<proteinExistence type="predicted"/>
<name>A0AAE1N670_9FABA</name>
<sequence length="379" mass="43030">MNALRRALRVFASSTVATERLISHPSTFIRQSYATAAASRRKSKRVEEPSPPSKDDAVSEGRRPTVIPYQPKAANFVNLIGQVHMPVQFQTSPEGKTWATTVVIRELTPDSSHLWIPVKFEGDLAHVAACHLKENDYIHIAGELSASSSYSNQSKGQSNIQVLVQSLNFVQGYPLVEEISASSKQQGISDSSDSTMKNSDSTKKNSDCLLDSWRDLLRDPKQWWDCRESKRNGLVKFRYPDFKHKDGNLALWLDSAPKWVLSELEGLEFDALILKFKQANEQSDSNLRSKQAEDQSGSNWKSQQAKEQKDDASWKDVVENPDKWWDNRLNKKSERYPDFKHKETGEALWLDSSPSWVSQKLPPLKEKQVEPNTKQELVS</sequence>
<evidence type="ECO:0000256" key="2">
    <source>
        <dbReference type="PROSITE-ProRule" id="PRU00252"/>
    </source>
</evidence>
<reference evidence="4" key="1">
    <citation type="submission" date="2023-10" db="EMBL/GenBank/DDBJ databases">
        <title>Chromosome-level genome of the transformable northern wattle, Acacia crassicarpa.</title>
        <authorList>
            <person name="Massaro I."/>
            <person name="Sinha N.R."/>
            <person name="Poethig S."/>
            <person name="Leichty A.R."/>
        </authorList>
    </citation>
    <scope>NUCLEOTIDE SEQUENCE</scope>
    <source>
        <strain evidence="4">Acra3RX</strain>
        <tissue evidence="4">Leaf</tissue>
    </source>
</reference>
<dbReference type="GO" id="GO:0003697">
    <property type="term" value="F:single-stranded DNA binding"/>
    <property type="evidence" value="ECO:0007669"/>
    <property type="project" value="InterPro"/>
</dbReference>
<dbReference type="EMBL" id="JAWXYG010000001">
    <property type="protein sequence ID" value="KAK4283944.1"/>
    <property type="molecule type" value="Genomic_DNA"/>
</dbReference>
<dbReference type="InterPro" id="IPR011344">
    <property type="entry name" value="ssDNA-bd"/>
</dbReference>
<dbReference type="PROSITE" id="PS50935">
    <property type="entry name" value="SSB"/>
    <property type="match status" value="1"/>
</dbReference>
<dbReference type="Proteomes" id="UP001293593">
    <property type="component" value="Unassembled WGS sequence"/>
</dbReference>
<dbReference type="GO" id="GO:0006264">
    <property type="term" value="P:mitochondrial DNA replication"/>
    <property type="evidence" value="ECO:0007669"/>
    <property type="project" value="TreeGrafter"/>
</dbReference>
<dbReference type="GO" id="GO:0042645">
    <property type="term" value="C:mitochondrial nucleoid"/>
    <property type="evidence" value="ECO:0007669"/>
    <property type="project" value="TreeGrafter"/>
</dbReference>
<dbReference type="PANTHER" id="PTHR10302:SF23">
    <property type="entry name" value="PROTEIN OSB4, CHLOROPLASTIC"/>
    <property type="match status" value="1"/>
</dbReference>
<dbReference type="InterPro" id="IPR000424">
    <property type="entry name" value="Primosome_PriB/ssb"/>
</dbReference>
<organism evidence="4 5">
    <name type="scientific">Acacia crassicarpa</name>
    <name type="common">northern wattle</name>
    <dbReference type="NCBI Taxonomy" id="499986"/>
    <lineage>
        <taxon>Eukaryota</taxon>
        <taxon>Viridiplantae</taxon>
        <taxon>Streptophyta</taxon>
        <taxon>Embryophyta</taxon>
        <taxon>Tracheophyta</taxon>
        <taxon>Spermatophyta</taxon>
        <taxon>Magnoliopsida</taxon>
        <taxon>eudicotyledons</taxon>
        <taxon>Gunneridae</taxon>
        <taxon>Pentapetalae</taxon>
        <taxon>rosids</taxon>
        <taxon>fabids</taxon>
        <taxon>Fabales</taxon>
        <taxon>Fabaceae</taxon>
        <taxon>Caesalpinioideae</taxon>
        <taxon>mimosoid clade</taxon>
        <taxon>Acacieae</taxon>
        <taxon>Acacia</taxon>
    </lineage>
</organism>
<evidence type="ECO:0000256" key="3">
    <source>
        <dbReference type="SAM" id="MobiDB-lite"/>
    </source>
</evidence>
<keyword evidence="1 2" id="KW-0238">DNA-binding</keyword>
<dbReference type="InterPro" id="IPR012340">
    <property type="entry name" value="NA-bd_OB-fold"/>
</dbReference>
<accession>A0AAE1N670</accession>
<feature type="compositionally biased region" description="Basic and acidic residues" evidence="3">
    <location>
        <begin position="304"/>
        <end position="318"/>
    </location>
</feature>
<feature type="compositionally biased region" description="Basic and acidic residues" evidence="3">
    <location>
        <begin position="45"/>
        <end position="63"/>
    </location>
</feature>
<gene>
    <name evidence="4" type="ORF">QN277_000841</name>
</gene>
<evidence type="ECO:0000313" key="5">
    <source>
        <dbReference type="Proteomes" id="UP001293593"/>
    </source>
</evidence>
<feature type="region of interest" description="Disordered" evidence="3">
    <location>
        <begin position="39"/>
        <end position="64"/>
    </location>
</feature>
<feature type="region of interest" description="Disordered" evidence="3">
    <location>
        <begin position="283"/>
        <end position="318"/>
    </location>
</feature>
<dbReference type="Gene3D" id="2.40.50.140">
    <property type="entry name" value="Nucleic acid-binding proteins"/>
    <property type="match status" value="1"/>
</dbReference>
<feature type="region of interest" description="Disordered" evidence="3">
    <location>
        <begin position="184"/>
        <end position="205"/>
    </location>
</feature>
<comment type="caution">
    <text evidence="4">The sequence shown here is derived from an EMBL/GenBank/DDBJ whole genome shotgun (WGS) entry which is preliminary data.</text>
</comment>
<dbReference type="PANTHER" id="PTHR10302">
    <property type="entry name" value="SINGLE-STRANDED DNA-BINDING PROTEIN"/>
    <property type="match status" value="1"/>
</dbReference>
<evidence type="ECO:0000256" key="1">
    <source>
        <dbReference type="ARBA" id="ARBA00023125"/>
    </source>
</evidence>
<dbReference type="AlphaFoldDB" id="A0AAE1N670"/>
<keyword evidence="5" id="KW-1185">Reference proteome</keyword>
<protein>
    <submittedName>
        <fullName evidence="4">Uncharacterized protein</fullName>
    </submittedName>
</protein>
<feature type="compositionally biased region" description="Polar residues" evidence="3">
    <location>
        <begin position="184"/>
        <end position="199"/>
    </location>
</feature>